<dbReference type="Gene3D" id="3.40.50.2000">
    <property type="entry name" value="Glycogen Phosphorylase B"/>
    <property type="match status" value="2"/>
</dbReference>
<evidence type="ECO:0000259" key="1">
    <source>
        <dbReference type="Pfam" id="PF00534"/>
    </source>
</evidence>
<dbReference type="AlphaFoldDB" id="A0A455SHL9"/>
<proteinExistence type="predicted"/>
<dbReference type="InterPro" id="IPR028098">
    <property type="entry name" value="Glyco_trans_4-like_N"/>
</dbReference>
<dbReference type="InterPro" id="IPR001296">
    <property type="entry name" value="Glyco_trans_1"/>
</dbReference>
<accession>A0A455SHL9</accession>
<gene>
    <name evidence="3" type="ORF">KTC_11430</name>
</gene>
<evidence type="ECO:0000313" key="3">
    <source>
        <dbReference type="EMBL" id="BBH86392.1"/>
    </source>
</evidence>
<dbReference type="PANTHER" id="PTHR12526:SF638">
    <property type="entry name" value="SPORE COAT PROTEIN SA"/>
    <property type="match status" value="1"/>
</dbReference>
<dbReference type="SUPFAM" id="SSF53756">
    <property type="entry name" value="UDP-Glycosyltransferase/glycogen phosphorylase"/>
    <property type="match status" value="1"/>
</dbReference>
<name>A0A455SHL9_9CHLR</name>
<protein>
    <submittedName>
        <fullName evidence="3">Glycosyl transferase</fullName>
    </submittedName>
</protein>
<dbReference type="EMBL" id="AP019376">
    <property type="protein sequence ID" value="BBH86392.1"/>
    <property type="molecule type" value="Genomic_DNA"/>
</dbReference>
<feature type="domain" description="Glycosyltransferase subfamily 4-like N-terminal" evidence="2">
    <location>
        <begin position="14"/>
        <end position="170"/>
    </location>
</feature>
<dbReference type="Pfam" id="PF00534">
    <property type="entry name" value="Glycos_transf_1"/>
    <property type="match status" value="1"/>
</dbReference>
<dbReference type="Pfam" id="PF13439">
    <property type="entry name" value="Glyco_transf_4"/>
    <property type="match status" value="1"/>
</dbReference>
<sequence>MRLSVIHVVGNSAIGGGERHVLNLVQGQRLQGVQVEVVCPRPGPLTQWLTACDIPVTCIEMVRPWPYDEYILDREAVQALHTLFVHKKPEIVHSHLYPASLHASLAAQQADVPAIIATKHTLILHAGDALVSYITPTHTIAVSQAAGSLLEKAGIPAYQINIIYNGIHAEAYTCPPALLQRVRDTLPCNHGPILGTIARLSPEKGIDTLLKALPSVIQTHPTLSLLLVGDGPEARALRRLTDLSGLNNHVHFLGFRQDISALNQIFDLFVLPSREESCSLALLEAMAAGKAVVATDVGGNAEVLRHGIDGLLITPDDPQALSRALLTLLGNPAQRETMGIAARQRVLAHFTCERMVAETLALYQRLLTQPRRAMPSVPLFSS</sequence>
<organism evidence="3">
    <name type="scientific">Thermosporothrix sp. COM3</name>
    <dbReference type="NCBI Taxonomy" id="2490863"/>
    <lineage>
        <taxon>Bacteria</taxon>
        <taxon>Bacillati</taxon>
        <taxon>Chloroflexota</taxon>
        <taxon>Ktedonobacteria</taxon>
        <taxon>Ktedonobacterales</taxon>
        <taxon>Thermosporotrichaceae</taxon>
        <taxon>Thermosporothrix</taxon>
    </lineage>
</organism>
<reference evidence="3" key="1">
    <citation type="submission" date="2018-12" db="EMBL/GenBank/DDBJ databases">
        <title>Novel natural products biosynthetic potential of the class Ktedonobacteria.</title>
        <authorList>
            <person name="Zheng Y."/>
            <person name="Saitou A."/>
            <person name="Wang C.M."/>
            <person name="Toyoda A."/>
            <person name="Minakuchi Y."/>
            <person name="Sekiguchi Y."/>
            <person name="Ueda K."/>
            <person name="Takano H."/>
            <person name="Sakai Y."/>
            <person name="Yokota A."/>
            <person name="Yabe S."/>
        </authorList>
    </citation>
    <scope>NUCLEOTIDE SEQUENCE</scope>
    <source>
        <strain evidence="3">COM3</strain>
    </source>
</reference>
<feature type="domain" description="Glycosyl transferase family 1" evidence="1">
    <location>
        <begin position="192"/>
        <end position="345"/>
    </location>
</feature>
<keyword evidence="3" id="KW-0808">Transferase</keyword>
<dbReference type="PANTHER" id="PTHR12526">
    <property type="entry name" value="GLYCOSYLTRANSFERASE"/>
    <property type="match status" value="1"/>
</dbReference>
<dbReference type="GO" id="GO:0016757">
    <property type="term" value="F:glycosyltransferase activity"/>
    <property type="evidence" value="ECO:0007669"/>
    <property type="project" value="InterPro"/>
</dbReference>
<evidence type="ECO:0000259" key="2">
    <source>
        <dbReference type="Pfam" id="PF13439"/>
    </source>
</evidence>